<evidence type="ECO:0000259" key="6">
    <source>
        <dbReference type="PROSITE" id="PS51194"/>
    </source>
</evidence>
<dbReference type="InterPro" id="IPR027417">
    <property type="entry name" value="P-loop_NTPase"/>
</dbReference>
<dbReference type="CDD" id="cd18791">
    <property type="entry name" value="SF2_C_RHA"/>
    <property type="match status" value="1"/>
</dbReference>
<proteinExistence type="predicted"/>
<dbReference type="SMART" id="SM00487">
    <property type="entry name" value="DEXDc"/>
    <property type="match status" value="1"/>
</dbReference>
<dbReference type="SUPFAM" id="SSF52540">
    <property type="entry name" value="P-loop containing nucleoside triphosphate hydrolases"/>
    <property type="match status" value="1"/>
</dbReference>
<dbReference type="AlphaFoldDB" id="A0A0B2UHQ3"/>
<dbReference type="FunCoup" id="A0A0B2UHQ3">
    <property type="interactions" value="447"/>
</dbReference>
<dbReference type="VEuPathDB" id="MicrosporidiaDB:M896_120730"/>
<dbReference type="Pfam" id="PF04408">
    <property type="entry name" value="WHD_HA2"/>
    <property type="match status" value="1"/>
</dbReference>
<dbReference type="InterPro" id="IPR007502">
    <property type="entry name" value="Helicase-assoc_dom"/>
</dbReference>
<dbReference type="PROSITE" id="PS51194">
    <property type="entry name" value="HELICASE_CTER"/>
    <property type="match status" value="1"/>
</dbReference>
<dbReference type="GO" id="GO:0005524">
    <property type="term" value="F:ATP binding"/>
    <property type="evidence" value="ECO:0007669"/>
    <property type="project" value="UniProtKB-KW"/>
</dbReference>
<keyword evidence="1" id="KW-0547">Nucleotide-binding</keyword>
<dbReference type="Pfam" id="PF00271">
    <property type="entry name" value="Helicase_C"/>
    <property type="match status" value="1"/>
</dbReference>
<keyword evidence="3 7" id="KW-0347">Helicase</keyword>
<accession>A0A0B2UHQ3</accession>
<dbReference type="InParanoid" id="A0A0B2UHQ3"/>
<evidence type="ECO:0000313" key="8">
    <source>
        <dbReference type="Proteomes" id="UP000031056"/>
    </source>
</evidence>
<dbReference type="RefSeq" id="XP_014562895.1">
    <property type="nucleotide sequence ID" value="XM_014707409.1"/>
</dbReference>
<dbReference type="InterPro" id="IPR011545">
    <property type="entry name" value="DEAD/DEAH_box_helicase_dom"/>
</dbReference>
<evidence type="ECO:0000259" key="5">
    <source>
        <dbReference type="PROSITE" id="PS51192"/>
    </source>
</evidence>
<keyword evidence="8" id="KW-1185">Reference proteome</keyword>
<dbReference type="Gene3D" id="1.20.120.1080">
    <property type="match status" value="1"/>
</dbReference>
<sequence length="665" mass="75430">MRLIKEQEKGEYTDTGIEVNLSVPKGIFPEKAQTDWDEVIGKGEILDLLGEADGGSVLDVEESVEDKMQEIFEKLKTNQVILVQGNTGCGKTTKIPRYLLQQYKKIVCSQPRKIAAISVAKKVANDMKVSVGNEVGYSVRFDDMSSKKTRLKYVTDGILLREINDNKNLSGYDMVIIDEAHERSMNIDVLLGYLKMILKKRKDFRVIVMSATLSSEKFVSFFGCQRIEIRHKMFPLEIFFMKKGCGDDYLSEGLKTVIQIHKNEGPGDILMFLTGKDEINNAEEVLLNILPANEVEICSIYSTLAPEKQERVFKVLKKRKIVLATNIAETSITIEGMKYIVDCGRSKQMRYSALLGMSILEIGWISKSQAKQRAGRSGRTGPGKVFRIYTRDDYKRMNTDAIPEILSSNLANIILLLKSIGIADITSFEMLDKPDVSNVKKALELLYFLRTIEENGRITALGRKAARIPVEPELAVSLLASCELGCLEDVSTIAAMLSVENVWKDVAKSSVEYPKYMEARTKYFDVRGDYFSLLRVYRSSKEANFAASYLRKRYLNIRAMQQAQKIKKQLVAMLNVKSMSDESKVVQSFCAGYFMNIAKMVDNRYVSVFHGVQCYVHSTSNMFNRRAKYILYHCVFKTGREYVKHCVEVSEEDLVKGANHIFTKK</sequence>
<dbReference type="GeneID" id="26262590"/>
<dbReference type="Pfam" id="PF07717">
    <property type="entry name" value="OB_NTP_bind"/>
    <property type="match status" value="1"/>
</dbReference>
<keyword evidence="2" id="KW-0378">Hydrolase</keyword>
<comment type="caution">
    <text evidence="7">The sequence shown here is derived from an EMBL/GenBank/DDBJ whole genome shotgun (WGS) entry which is preliminary data.</text>
</comment>
<feature type="domain" description="Helicase ATP-binding" evidence="5">
    <location>
        <begin position="72"/>
        <end position="231"/>
    </location>
</feature>
<feature type="domain" description="Helicase C-terminal" evidence="6">
    <location>
        <begin position="253"/>
        <end position="421"/>
    </location>
</feature>
<dbReference type="HOGENOM" id="CLU_001832_5_11_1"/>
<dbReference type="GO" id="GO:0004386">
    <property type="term" value="F:helicase activity"/>
    <property type="evidence" value="ECO:0007669"/>
    <property type="project" value="UniProtKB-KW"/>
</dbReference>
<organism evidence="7 8">
    <name type="scientific">Ordospora colligata OC4</name>
    <dbReference type="NCBI Taxonomy" id="1354746"/>
    <lineage>
        <taxon>Eukaryota</taxon>
        <taxon>Fungi</taxon>
        <taxon>Fungi incertae sedis</taxon>
        <taxon>Microsporidia</taxon>
        <taxon>Ordosporidae</taxon>
        <taxon>Ordospora</taxon>
    </lineage>
</organism>
<evidence type="ECO:0000256" key="2">
    <source>
        <dbReference type="ARBA" id="ARBA00022801"/>
    </source>
</evidence>
<dbReference type="Pfam" id="PF00270">
    <property type="entry name" value="DEAD"/>
    <property type="match status" value="1"/>
</dbReference>
<evidence type="ECO:0000256" key="3">
    <source>
        <dbReference type="ARBA" id="ARBA00022806"/>
    </source>
</evidence>
<dbReference type="PROSITE" id="PS51192">
    <property type="entry name" value="HELICASE_ATP_BIND_1"/>
    <property type="match status" value="1"/>
</dbReference>
<evidence type="ECO:0000256" key="4">
    <source>
        <dbReference type="ARBA" id="ARBA00022840"/>
    </source>
</evidence>
<dbReference type="EMBL" id="JOKQ01000012">
    <property type="protein sequence ID" value="KHN68853.1"/>
    <property type="molecule type" value="Genomic_DNA"/>
</dbReference>
<dbReference type="Proteomes" id="UP000031056">
    <property type="component" value="Unassembled WGS sequence"/>
</dbReference>
<dbReference type="STRING" id="1354746.A0A0B2UHQ3"/>
<dbReference type="PANTHER" id="PTHR18934:SF99">
    <property type="entry name" value="ATP-DEPENDENT RNA HELICASE DHX37-RELATED"/>
    <property type="match status" value="1"/>
</dbReference>
<gene>
    <name evidence="7" type="ORF">M896_120730</name>
</gene>
<dbReference type="PANTHER" id="PTHR18934">
    <property type="entry name" value="ATP-DEPENDENT RNA HELICASE"/>
    <property type="match status" value="1"/>
</dbReference>
<evidence type="ECO:0000256" key="1">
    <source>
        <dbReference type="ARBA" id="ARBA00022741"/>
    </source>
</evidence>
<dbReference type="SMART" id="SM00847">
    <property type="entry name" value="HA2"/>
    <property type="match status" value="1"/>
</dbReference>
<reference evidence="7 8" key="1">
    <citation type="journal article" date="2014" name="MBio">
        <title>The Ordospora colligata genome; evolution of extreme reduction in microsporidia and host-to-parasite horizontal gene transfer.</title>
        <authorList>
            <person name="Pombert J.-F."/>
            <person name="Haag K.L."/>
            <person name="Beidas S."/>
            <person name="Ebert D."/>
            <person name="Keeling P.J."/>
        </authorList>
    </citation>
    <scope>NUCLEOTIDE SEQUENCE [LARGE SCALE GENOMIC DNA]</scope>
    <source>
        <strain evidence="7 8">OC4</strain>
    </source>
</reference>
<dbReference type="InterPro" id="IPR011709">
    <property type="entry name" value="DEAD-box_helicase_OB_fold"/>
</dbReference>
<dbReference type="Gene3D" id="3.40.50.300">
    <property type="entry name" value="P-loop containing nucleotide triphosphate hydrolases"/>
    <property type="match status" value="2"/>
</dbReference>
<dbReference type="Pfam" id="PF21010">
    <property type="entry name" value="HA2_C"/>
    <property type="match status" value="1"/>
</dbReference>
<dbReference type="InterPro" id="IPR014001">
    <property type="entry name" value="Helicase_ATP-bd"/>
</dbReference>
<dbReference type="GO" id="GO:0003723">
    <property type="term" value="F:RNA binding"/>
    <property type="evidence" value="ECO:0007669"/>
    <property type="project" value="TreeGrafter"/>
</dbReference>
<dbReference type="GO" id="GO:0016787">
    <property type="term" value="F:hydrolase activity"/>
    <property type="evidence" value="ECO:0007669"/>
    <property type="project" value="UniProtKB-KW"/>
</dbReference>
<protein>
    <submittedName>
        <fullName evidence="7">HrpA-like helicase</fullName>
    </submittedName>
</protein>
<dbReference type="OrthoDB" id="10253254at2759"/>
<dbReference type="InterPro" id="IPR001650">
    <property type="entry name" value="Helicase_C-like"/>
</dbReference>
<dbReference type="InterPro" id="IPR048333">
    <property type="entry name" value="HA2_WH"/>
</dbReference>
<evidence type="ECO:0000313" key="7">
    <source>
        <dbReference type="EMBL" id="KHN68853.1"/>
    </source>
</evidence>
<dbReference type="CDD" id="cd17917">
    <property type="entry name" value="DEXHc_RHA-like"/>
    <property type="match status" value="1"/>
</dbReference>
<name>A0A0B2UHQ3_9MICR</name>
<dbReference type="SMART" id="SM00490">
    <property type="entry name" value="HELICc"/>
    <property type="match status" value="1"/>
</dbReference>
<keyword evidence="4" id="KW-0067">ATP-binding</keyword>